<dbReference type="EnsemblPlants" id="AVESA.00010b.r2.3DG0562680.1">
    <property type="protein sequence ID" value="AVESA.00010b.r2.3DG0562680.1.CDS"/>
    <property type="gene ID" value="AVESA.00010b.r2.3DG0562680"/>
</dbReference>
<reference evidence="1" key="1">
    <citation type="submission" date="2021-05" db="EMBL/GenBank/DDBJ databases">
        <authorList>
            <person name="Scholz U."/>
            <person name="Mascher M."/>
            <person name="Fiebig A."/>
        </authorList>
    </citation>
    <scope>NUCLEOTIDE SEQUENCE [LARGE SCALE GENOMIC DNA]</scope>
</reference>
<protein>
    <submittedName>
        <fullName evidence="1">Uncharacterized protein</fullName>
    </submittedName>
</protein>
<organism evidence="1 2">
    <name type="scientific">Avena sativa</name>
    <name type="common">Oat</name>
    <dbReference type="NCBI Taxonomy" id="4498"/>
    <lineage>
        <taxon>Eukaryota</taxon>
        <taxon>Viridiplantae</taxon>
        <taxon>Streptophyta</taxon>
        <taxon>Embryophyta</taxon>
        <taxon>Tracheophyta</taxon>
        <taxon>Spermatophyta</taxon>
        <taxon>Magnoliopsida</taxon>
        <taxon>Liliopsida</taxon>
        <taxon>Poales</taxon>
        <taxon>Poaceae</taxon>
        <taxon>BOP clade</taxon>
        <taxon>Pooideae</taxon>
        <taxon>Poodae</taxon>
        <taxon>Poeae</taxon>
        <taxon>Poeae Chloroplast Group 1 (Aveneae type)</taxon>
        <taxon>Aveninae</taxon>
        <taxon>Avena</taxon>
    </lineage>
</organism>
<proteinExistence type="predicted"/>
<sequence length="276" mass="31205">MDAPNTFSSQLEKWIYNRSKGSIFFVNVVPKDLDEIEQRMKNFGYIEEDKRDKELDKEGTCCTGFVVEEKGMHLKILTCAHLMQHVFKGSDVISVQKANDLFSVYVLCDHFEENFRSPEQRTHGVRTYARATMIGINCRKDLLLLQVVRKDVMDLGRPCGNSHRALTISPTPPETLDKCAMVSWPPHQPRTAVSGEISHPSRSFEDTEEKNPIGYTMNFTQANIASEDGSSGAPLLDGNGRIIGLLHGGFGGRFSYFVSHFDIRRFLRQYGVQHGN</sequence>
<accession>A0ACD5W248</accession>
<reference evidence="1" key="2">
    <citation type="submission" date="2025-09" db="UniProtKB">
        <authorList>
            <consortium name="EnsemblPlants"/>
        </authorList>
    </citation>
    <scope>IDENTIFICATION</scope>
</reference>
<evidence type="ECO:0000313" key="2">
    <source>
        <dbReference type="Proteomes" id="UP001732700"/>
    </source>
</evidence>
<name>A0ACD5W248_AVESA</name>
<dbReference type="Proteomes" id="UP001732700">
    <property type="component" value="Chromosome 3D"/>
</dbReference>
<keyword evidence="2" id="KW-1185">Reference proteome</keyword>
<evidence type="ECO:0000313" key="1">
    <source>
        <dbReference type="EnsemblPlants" id="AVESA.00010b.r2.3DG0562680.1.CDS"/>
    </source>
</evidence>